<name>A0A5B2WQP9_9PSEU</name>
<dbReference type="EMBL" id="VUOB01000067">
    <property type="protein sequence ID" value="KAA2253294.1"/>
    <property type="molecule type" value="Genomic_DNA"/>
</dbReference>
<dbReference type="OrthoDB" id="3670868at2"/>
<reference evidence="1 2" key="2">
    <citation type="submission" date="2019-09" db="EMBL/GenBank/DDBJ databases">
        <authorList>
            <person name="Jin C."/>
        </authorList>
    </citation>
    <scope>NUCLEOTIDE SEQUENCE [LARGE SCALE GENOMIC DNA]</scope>
    <source>
        <strain evidence="1 2">AN110305</strain>
    </source>
</reference>
<dbReference type="AlphaFoldDB" id="A0A5B2WQP9"/>
<evidence type="ECO:0000313" key="2">
    <source>
        <dbReference type="Proteomes" id="UP000323454"/>
    </source>
</evidence>
<evidence type="ECO:0000313" key="1">
    <source>
        <dbReference type="EMBL" id="KAA2253294.1"/>
    </source>
</evidence>
<sequence>MLGRRWPLTDLNRAAIHKVTLSLLAPGPAPNLYELPENAPFAYERVVAAFAFLVDADCYAEGNNPELGHELLASAASVAAQAVTAHRTHEPYPWPPR</sequence>
<protein>
    <submittedName>
        <fullName evidence="1">Uncharacterized protein</fullName>
    </submittedName>
</protein>
<keyword evidence="2" id="KW-1185">Reference proteome</keyword>
<gene>
    <name evidence="1" type="ORF">F0L68_33320</name>
</gene>
<organism evidence="1 2">
    <name type="scientific">Solihabitans fulvus</name>
    <dbReference type="NCBI Taxonomy" id="1892852"/>
    <lineage>
        <taxon>Bacteria</taxon>
        <taxon>Bacillati</taxon>
        <taxon>Actinomycetota</taxon>
        <taxon>Actinomycetes</taxon>
        <taxon>Pseudonocardiales</taxon>
        <taxon>Pseudonocardiaceae</taxon>
        <taxon>Solihabitans</taxon>
    </lineage>
</organism>
<reference evidence="1 2" key="1">
    <citation type="submission" date="2019-09" db="EMBL/GenBank/DDBJ databases">
        <title>Goodfellowia gen. nov., a new genus of the Pseudonocardineae related to Actinoalloteichus, containing Goodfellowia coeruleoviolacea gen. nov., comb. nov. gen. nov., comb. nov.</title>
        <authorList>
            <person name="Labeda D."/>
        </authorList>
    </citation>
    <scope>NUCLEOTIDE SEQUENCE [LARGE SCALE GENOMIC DNA]</scope>
    <source>
        <strain evidence="1 2">AN110305</strain>
    </source>
</reference>
<comment type="caution">
    <text evidence="1">The sequence shown here is derived from an EMBL/GenBank/DDBJ whole genome shotgun (WGS) entry which is preliminary data.</text>
</comment>
<dbReference type="Proteomes" id="UP000323454">
    <property type="component" value="Unassembled WGS sequence"/>
</dbReference>
<dbReference type="RefSeq" id="WP_149853860.1">
    <property type="nucleotide sequence ID" value="NZ_VUOB01000067.1"/>
</dbReference>
<accession>A0A5B2WQP9</accession>
<proteinExistence type="predicted"/>